<reference evidence="1" key="2">
    <citation type="journal article" date="2023" name="IMA Fungus">
        <title>Comparative genomic study of the Penicillium genus elucidates a diverse pangenome and 15 lateral gene transfer events.</title>
        <authorList>
            <person name="Petersen C."/>
            <person name="Sorensen T."/>
            <person name="Nielsen M.R."/>
            <person name="Sondergaard T.E."/>
            <person name="Sorensen J.L."/>
            <person name="Fitzpatrick D.A."/>
            <person name="Frisvad J.C."/>
            <person name="Nielsen K.L."/>
        </authorList>
    </citation>
    <scope>NUCLEOTIDE SEQUENCE</scope>
    <source>
        <strain evidence="1">IBT 16849</strain>
    </source>
</reference>
<gene>
    <name evidence="1" type="ORF">N7472_006483</name>
</gene>
<keyword evidence="2" id="KW-1185">Reference proteome</keyword>
<protein>
    <submittedName>
        <fullName evidence="1">Uncharacterized protein</fullName>
    </submittedName>
</protein>
<evidence type="ECO:0000313" key="1">
    <source>
        <dbReference type="EMBL" id="KAJ5194017.1"/>
    </source>
</evidence>
<organism evidence="1 2">
    <name type="scientific">Penicillium cf. griseofulvum</name>
    <dbReference type="NCBI Taxonomy" id="2972120"/>
    <lineage>
        <taxon>Eukaryota</taxon>
        <taxon>Fungi</taxon>
        <taxon>Dikarya</taxon>
        <taxon>Ascomycota</taxon>
        <taxon>Pezizomycotina</taxon>
        <taxon>Eurotiomycetes</taxon>
        <taxon>Eurotiomycetidae</taxon>
        <taxon>Eurotiales</taxon>
        <taxon>Aspergillaceae</taxon>
        <taxon>Penicillium</taxon>
    </lineage>
</organism>
<name>A0A9W9MBB3_9EURO</name>
<evidence type="ECO:0000313" key="2">
    <source>
        <dbReference type="Proteomes" id="UP001150879"/>
    </source>
</evidence>
<dbReference type="EMBL" id="JAPQKP010000004">
    <property type="protein sequence ID" value="KAJ5194017.1"/>
    <property type="molecule type" value="Genomic_DNA"/>
</dbReference>
<dbReference type="AlphaFoldDB" id="A0A9W9MBB3"/>
<sequence length="524" mass="60273">MYNKCLTTRPCFQGIPYYSDKVDQLPAHPVLGILHFTFHPGVNILEALSPASRLWSKSLEFVSTIPGFQGLSWAPVNDDSPYQQIIVLIQWVSQHSWKLFQSSLGFSMMLGYISKISNRCIQLALPVDISGYSCLELVSFRFLQSTTQPDKKSDFKAKCEIAFSPYLNQATSQTKLISACGEWLQKDSNSEDEFFVGLLFWATFPELLREVDARHLEMLVRDATEVVSVYTSQLNHVSSDFIGYDHFPHSVQLQTDIELFKIPVKPQFNANESTDIYGKDISHLDSLWYPMGFISQYYLPPRPRFGVEANTEMISFFTRTGDERMLTSFADLGKKLWELGDCPQLVWGKTQSNEEENDNILLFLDVNGDIVYNMSHRKIVGPWRLDILQNMEITTFDVPANDLRSFEYAHRNFTHTTHQQHFPQSVLSPYCSIMPASQGWQAETVQFISILRCNKDGAREEWYSDFAKRARTEYDLLGHIVDWLRTLSTNISVQYVPLEMEDPWMTADKLEKDKLAKEARKGES</sequence>
<reference evidence="1" key="1">
    <citation type="submission" date="2022-11" db="EMBL/GenBank/DDBJ databases">
        <authorList>
            <person name="Petersen C."/>
        </authorList>
    </citation>
    <scope>NUCLEOTIDE SEQUENCE</scope>
    <source>
        <strain evidence="1">IBT 16849</strain>
    </source>
</reference>
<dbReference type="Proteomes" id="UP001150879">
    <property type="component" value="Unassembled WGS sequence"/>
</dbReference>
<accession>A0A9W9MBB3</accession>
<comment type="caution">
    <text evidence="1">The sequence shown here is derived from an EMBL/GenBank/DDBJ whole genome shotgun (WGS) entry which is preliminary data.</text>
</comment>
<proteinExistence type="predicted"/>